<reference evidence="1 2" key="1">
    <citation type="submission" date="2012-04" db="EMBL/GenBank/DDBJ databases">
        <title>The Genome Sequence of Saprolegnia declina VS20.</title>
        <authorList>
            <consortium name="The Broad Institute Genome Sequencing Platform"/>
            <person name="Russ C."/>
            <person name="Nusbaum C."/>
            <person name="Tyler B."/>
            <person name="van West P."/>
            <person name="Dieguez-Uribeondo J."/>
            <person name="de Bruijn I."/>
            <person name="Tripathy S."/>
            <person name="Jiang R."/>
            <person name="Young S.K."/>
            <person name="Zeng Q."/>
            <person name="Gargeya S."/>
            <person name="Fitzgerald M."/>
            <person name="Haas B."/>
            <person name="Abouelleil A."/>
            <person name="Alvarado L."/>
            <person name="Arachchi H.M."/>
            <person name="Berlin A."/>
            <person name="Chapman S.B."/>
            <person name="Goldberg J."/>
            <person name="Griggs A."/>
            <person name="Gujja S."/>
            <person name="Hansen M."/>
            <person name="Howarth C."/>
            <person name="Imamovic A."/>
            <person name="Larimer J."/>
            <person name="McCowen C."/>
            <person name="Montmayeur A."/>
            <person name="Murphy C."/>
            <person name="Neiman D."/>
            <person name="Pearson M."/>
            <person name="Priest M."/>
            <person name="Roberts A."/>
            <person name="Saif S."/>
            <person name="Shea T."/>
            <person name="Sisk P."/>
            <person name="Sykes S."/>
            <person name="Wortman J."/>
            <person name="Nusbaum C."/>
            <person name="Birren B."/>
        </authorList>
    </citation>
    <scope>NUCLEOTIDE SEQUENCE [LARGE SCALE GENOMIC DNA]</scope>
    <source>
        <strain evidence="1 2">VS20</strain>
    </source>
</reference>
<evidence type="ECO:0000313" key="2">
    <source>
        <dbReference type="Proteomes" id="UP000030762"/>
    </source>
</evidence>
<dbReference type="GeneID" id="19948921"/>
<accession>T0Q957</accession>
<dbReference type="RefSeq" id="XP_008612286.1">
    <property type="nucleotide sequence ID" value="XM_008614064.1"/>
</dbReference>
<dbReference type="Proteomes" id="UP000030762">
    <property type="component" value="Unassembled WGS sequence"/>
</dbReference>
<protein>
    <submittedName>
        <fullName evidence="1">Uncharacterized protein</fullName>
    </submittedName>
</protein>
<organism evidence="1 2">
    <name type="scientific">Saprolegnia diclina (strain VS20)</name>
    <dbReference type="NCBI Taxonomy" id="1156394"/>
    <lineage>
        <taxon>Eukaryota</taxon>
        <taxon>Sar</taxon>
        <taxon>Stramenopiles</taxon>
        <taxon>Oomycota</taxon>
        <taxon>Saprolegniomycetes</taxon>
        <taxon>Saprolegniales</taxon>
        <taxon>Saprolegniaceae</taxon>
        <taxon>Saprolegnia</taxon>
    </lineage>
</organism>
<gene>
    <name evidence="1" type="ORF">SDRG_08194</name>
</gene>
<dbReference type="AlphaFoldDB" id="T0Q957"/>
<sequence>MTADNRSTSAPWLLPPIALQILHYLDDADDAHAFLQAAPNDSLDDALDALRTLLAMDVELPLWPTAHIAGPDEAYTSPE</sequence>
<dbReference type="VEuPathDB" id="FungiDB:SDRG_08194"/>
<keyword evidence="2" id="KW-1185">Reference proteome</keyword>
<evidence type="ECO:0000313" key="1">
    <source>
        <dbReference type="EMBL" id="EQC34424.1"/>
    </source>
</evidence>
<dbReference type="InParanoid" id="T0Q957"/>
<name>T0Q957_SAPDV</name>
<proteinExistence type="predicted"/>
<dbReference type="EMBL" id="JH767155">
    <property type="protein sequence ID" value="EQC34424.1"/>
    <property type="molecule type" value="Genomic_DNA"/>
</dbReference>